<evidence type="ECO:0000313" key="3">
    <source>
        <dbReference type="EMBL" id="QIF92832.1"/>
    </source>
</evidence>
<organism evidence="3 4">
    <name type="scientific">Proteus vulgaris</name>
    <dbReference type="NCBI Taxonomy" id="585"/>
    <lineage>
        <taxon>Bacteria</taxon>
        <taxon>Pseudomonadati</taxon>
        <taxon>Pseudomonadota</taxon>
        <taxon>Gammaproteobacteria</taxon>
        <taxon>Enterobacterales</taxon>
        <taxon>Morganellaceae</taxon>
        <taxon>Proteus</taxon>
    </lineage>
</organism>
<dbReference type="AlphaFoldDB" id="A0A6G6SE59"/>
<dbReference type="RefSeq" id="WP_072069780.1">
    <property type="nucleotide sequence ID" value="NZ_CP047344.1"/>
</dbReference>
<sequence>MKQVIFDFKMLADRDAFYRDFALQFQLDEHFGNNLDALWDVLMGEIELPVKIIFKHLPHHSSDFQPLVELMQDAQNELGKALLSFSCEHKNQK</sequence>
<dbReference type="InterPro" id="IPR035905">
    <property type="entry name" value="Barstar-like_sf"/>
</dbReference>
<evidence type="ECO:0000313" key="4">
    <source>
        <dbReference type="Proteomes" id="UP000503287"/>
    </source>
</evidence>
<reference evidence="3 4" key="1">
    <citation type="submission" date="2020-01" db="EMBL/GenBank/DDBJ databases">
        <title>The genomic epidemiology of tigecycline resistance gene tet(X) variants in a swine farm in China.</title>
        <authorList>
            <person name="Peng K."/>
            <person name="Li R."/>
        </authorList>
    </citation>
    <scope>NUCLEOTIDE SEQUENCE [LARGE SCALE GENOMIC DNA]</scope>
    <source>
        <strain evidence="3 4">ZN3</strain>
    </source>
</reference>
<keyword evidence="4" id="KW-1185">Reference proteome</keyword>
<protein>
    <submittedName>
        <fullName evidence="3">Ribonuclease inhibitor</fullName>
    </submittedName>
</protein>
<accession>A0A6G6SE59</accession>
<dbReference type="InterPro" id="IPR000468">
    <property type="entry name" value="Barstar"/>
</dbReference>
<dbReference type="OrthoDB" id="7575400at2"/>
<feature type="domain" description="Barstar (barnase inhibitor)" evidence="2">
    <location>
        <begin position="1"/>
        <end position="88"/>
    </location>
</feature>
<comment type="similarity">
    <text evidence="1">Belongs to the barstar family.</text>
</comment>
<dbReference type="Gene3D" id="3.30.370.10">
    <property type="entry name" value="Barstar-like"/>
    <property type="match status" value="1"/>
</dbReference>
<gene>
    <name evidence="3" type="ORF">GTH24_02555</name>
</gene>
<proteinExistence type="inferred from homology"/>
<evidence type="ECO:0000256" key="1">
    <source>
        <dbReference type="ARBA" id="ARBA00006845"/>
    </source>
</evidence>
<dbReference type="SUPFAM" id="SSF52038">
    <property type="entry name" value="Barstar-related"/>
    <property type="match status" value="1"/>
</dbReference>
<dbReference type="EMBL" id="CP047344">
    <property type="protein sequence ID" value="QIF92832.1"/>
    <property type="molecule type" value="Genomic_DNA"/>
</dbReference>
<name>A0A6G6SE59_PROVU</name>
<dbReference type="Pfam" id="PF01337">
    <property type="entry name" value="Barstar"/>
    <property type="match status" value="1"/>
</dbReference>
<dbReference type="Proteomes" id="UP000503287">
    <property type="component" value="Chromosome"/>
</dbReference>
<evidence type="ECO:0000259" key="2">
    <source>
        <dbReference type="Pfam" id="PF01337"/>
    </source>
</evidence>